<dbReference type="Pfam" id="PF09280">
    <property type="entry name" value="XPC-binding"/>
    <property type="match status" value="1"/>
</dbReference>
<dbReference type="PANTHER" id="PTHR10621">
    <property type="entry name" value="UV EXCISION REPAIR PROTEIN RAD23"/>
    <property type="match status" value="1"/>
</dbReference>
<dbReference type="GO" id="GO:0005829">
    <property type="term" value="C:cytosol"/>
    <property type="evidence" value="ECO:0007669"/>
    <property type="project" value="TreeGrafter"/>
</dbReference>
<keyword evidence="4 5" id="KW-0539">Nucleus</keyword>
<evidence type="ECO:0000313" key="10">
    <source>
        <dbReference type="Proteomes" id="UP001153620"/>
    </source>
</evidence>
<comment type="function">
    <text evidence="5">Multiubiquitin chain receptor involved in modulation of proteasomal degradation. Involved in nucleotide excision repair.</text>
</comment>
<name>A0A9N9RRY4_9DIPT</name>
<comment type="similarity">
    <text evidence="5">Belongs to the RAD23 family.</text>
</comment>
<dbReference type="InterPro" id="IPR006636">
    <property type="entry name" value="STI1_HS-bd"/>
</dbReference>
<organism evidence="9 10">
    <name type="scientific">Chironomus riparius</name>
    <dbReference type="NCBI Taxonomy" id="315576"/>
    <lineage>
        <taxon>Eukaryota</taxon>
        <taxon>Metazoa</taxon>
        <taxon>Ecdysozoa</taxon>
        <taxon>Arthropoda</taxon>
        <taxon>Hexapoda</taxon>
        <taxon>Insecta</taxon>
        <taxon>Pterygota</taxon>
        <taxon>Neoptera</taxon>
        <taxon>Endopterygota</taxon>
        <taxon>Diptera</taxon>
        <taxon>Nematocera</taxon>
        <taxon>Chironomoidea</taxon>
        <taxon>Chironomidae</taxon>
        <taxon>Chironominae</taxon>
        <taxon>Chironomus</taxon>
    </lineage>
</organism>
<feature type="region of interest" description="Disordered" evidence="6">
    <location>
        <begin position="217"/>
        <end position="258"/>
    </location>
</feature>
<evidence type="ECO:0000256" key="4">
    <source>
        <dbReference type="ARBA" id="ARBA00023242"/>
    </source>
</evidence>
<feature type="compositionally biased region" description="Polar residues" evidence="6">
    <location>
        <begin position="144"/>
        <end position="153"/>
    </location>
</feature>
<evidence type="ECO:0000256" key="5">
    <source>
        <dbReference type="RuleBase" id="RU367049"/>
    </source>
</evidence>
<evidence type="ECO:0000256" key="2">
    <source>
        <dbReference type="ARBA" id="ARBA00022763"/>
    </source>
</evidence>
<dbReference type="InterPro" id="IPR015940">
    <property type="entry name" value="UBA"/>
</dbReference>
<dbReference type="SUPFAM" id="SSF54236">
    <property type="entry name" value="Ubiquitin-like"/>
    <property type="match status" value="1"/>
</dbReference>
<dbReference type="OrthoDB" id="419317at2759"/>
<protein>
    <recommendedName>
        <fullName evidence="5">UV excision repair protein RAD23</fullName>
    </recommendedName>
</protein>
<dbReference type="EMBL" id="OU895878">
    <property type="protein sequence ID" value="CAG9803743.1"/>
    <property type="molecule type" value="Genomic_DNA"/>
</dbReference>
<dbReference type="CDD" id="cd14427">
    <property type="entry name" value="UBA2_HR23A"/>
    <property type="match status" value="1"/>
</dbReference>
<evidence type="ECO:0000313" key="9">
    <source>
        <dbReference type="EMBL" id="CAG9803743.1"/>
    </source>
</evidence>
<sequence length="387" mass="41823">MWITIKNLQQQTIKVEFDESLTVQKLKEKIELELGKDYPASQQKLIYAGCILDDDKILASYNVDEKKFIVVMVKKGGAAVASSTASSAVQPKEKEKEEPAKSSEKTTPTTTETKDDIQKSSSTNITSSPAKTATATEQPVAVKENTSSTSSPSGAVAQIALAESNLVMGESYNTMVKNIMEMGYDRESVVRALNASFNNPERAVEYLITGIPETAIQDRPSASSGSGAEQGGAVAERTAGLQPSEIRASRGGGNSESPLAFLRNQAQFQQMRNVIQQNPEMLNAVLQQIGQTNPALLQLISENQEAFVNMLNESDDGRQAPIGGNDDDEGLASFGLVAPEFSQQDRDAIERLKALGFPEDLVLQAYIACEKNENLAANFLLSQGFDD</sequence>
<keyword evidence="3 5" id="KW-0234">DNA repair</keyword>
<dbReference type="SMART" id="SM00165">
    <property type="entry name" value="UBA"/>
    <property type="match status" value="2"/>
</dbReference>
<dbReference type="Proteomes" id="UP001153620">
    <property type="component" value="Chromosome 2"/>
</dbReference>
<proteinExistence type="inferred from homology"/>
<comment type="subcellular location">
    <subcellularLocation>
        <location evidence="5">Nucleus</location>
    </subcellularLocation>
    <subcellularLocation>
        <location evidence="5">Cytoplasm</location>
    </subcellularLocation>
</comment>
<dbReference type="InterPro" id="IPR000626">
    <property type="entry name" value="Ubiquitin-like_dom"/>
</dbReference>
<dbReference type="FunFam" id="1.10.8.10:FF:000002">
    <property type="entry name" value="UV excision repair protein RAD23 homolog"/>
    <property type="match status" value="1"/>
</dbReference>
<reference evidence="9" key="2">
    <citation type="submission" date="2022-10" db="EMBL/GenBank/DDBJ databases">
        <authorList>
            <consortium name="ENA_rothamsted_submissions"/>
            <consortium name="culmorum"/>
            <person name="King R."/>
        </authorList>
    </citation>
    <scope>NUCLEOTIDE SEQUENCE</scope>
</reference>
<dbReference type="InterPro" id="IPR009060">
    <property type="entry name" value="UBA-like_sf"/>
</dbReference>
<evidence type="ECO:0000259" key="7">
    <source>
        <dbReference type="PROSITE" id="PS50030"/>
    </source>
</evidence>
<dbReference type="SUPFAM" id="SSF101238">
    <property type="entry name" value="XPC-binding domain"/>
    <property type="match status" value="1"/>
</dbReference>
<dbReference type="PROSITE" id="PS50053">
    <property type="entry name" value="UBIQUITIN_2"/>
    <property type="match status" value="1"/>
</dbReference>
<dbReference type="Gene3D" id="1.10.8.10">
    <property type="entry name" value="DNA helicase RuvA subunit, C-terminal domain"/>
    <property type="match status" value="2"/>
</dbReference>
<dbReference type="InterPro" id="IPR004806">
    <property type="entry name" value="Rad23"/>
</dbReference>
<dbReference type="InterPro" id="IPR036353">
    <property type="entry name" value="XPC-bd_sf"/>
</dbReference>
<reference evidence="9" key="1">
    <citation type="submission" date="2022-01" db="EMBL/GenBank/DDBJ databases">
        <authorList>
            <person name="King R."/>
        </authorList>
    </citation>
    <scope>NUCLEOTIDE SEQUENCE</scope>
</reference>
<feature type="region of interest" description="Disordered" evidence="6">
    <location>
        <begin position="82"/>
        <end position="154"/>
    </location>
</feature>
<dbReference type="GO" id="GO:0043161">
    <property type="term" value="P:proteasome-mediated ubiquitin-dependent protein catabolic process"/>
    <property type="evidence" value="ECO:0007669"/>
    <property type="project" value="UniProtKB-UniRule"/>
</dbReference>
<evidence type="ECO:0000256" key="3">
    <source>
        <dbReference type="ARBA" id="ARBA00023204"/>
    </source>
</evidence>
<dbReference type="Pfam" id="PF00627">
    <property type="entry name" value="UBA"/>
    <property type="match status" value="2"/>
</dbReference>
<gene>
    <name evidence="9" type="ORF">CHIRRI_LOCUS6639</name>
</gene>
<dbReference type="SUPFAM" id="SSF46934">
    <property type="entry name" value="UBA-like"/>
    <property type="match status" value="2"/>
</dbReference>
<dbReference type="NCBIfam" id="TIGR00601">
    <property type="entry name" value="rad23"/>
    <property type="match status" value="1"/>
</dbReference>
<dbReference type="FunFam" id="3.10.20.90:FF:000254">
    <property type="entry name" value="UV excision repair protein Rad23"/>
    <property type="match status" value="1"/>
</dbReference>
<dbReference type="FunFam" id="1.10.8.10:FF:000003">
    <property type="entry name" value="UV excision repair protein RAD23 homolog"/>
    <property type="match status" value="1"/>
</dbReference>
<dbReference type="Pfam" id="PF00240">
    <property type="entry name" value="ubiquitin"/>
    <property type="match status" value="1"/>
</dbReference>
<dbReference type="GO" id="GO:0031593">
    <property type="term" value="F:polyubiquitin modification-dependent protein binding"/>
    <property type="evidence" value="ECO:0007669"/>
    <property type="project" value="UniProtKB-UniRule"/>
</dbReference>
<dbReference type="GO" id="GO:0003684">
    <property type="term" value="F:damaged DNA binding"/>
    <property type="evidence" value="ECO:0007669"/>
    <property type="project" value="UniProtKB-UniRule"/>
</dbReference>
<dbReference type="GO" id="GO:0070628">
    <property type="term" value="F:proteasome binding"/>
    <property type="evidence" value="ECO:0007669"/>
    <property type="project" value="TreeGrafter"/>
</dbReference>
<dbReference type="InterPro" id="IPR029071">
    <property type="entry name" value="Ubiquitin-like_domsf"/>
</dbReference>
<accession>A0A9N9RRY4</accession>
<dbReference type="FunFam" id="1.10.10.540:FF:000001">
    <property type="entry name" value="UV excision repair protein RAD23 B"/>
    <property type="match status" value="1"/>
</dbReference>
<keyword evidence="2 5" id="KW-0227">DNA damage</keyword>
<dbReference type="InterPro" id="IPR015360">
    <property type="entry name" value="XPC-bd"/>
</dbReference>
<dbReference type="GO" id="GO:0005654">
    <property type="term" value="C:nucleoplasm"/>
    <property type="evidence" value="ECO:0007669"/>
    <property type="project" value="TreeGrafter"/>
</dbReference>
<dbReference type="GO" id="GO:0006289">
    <property type="term" value="P:nucleotide-excision repair"/>
    <property type="evidence" value="ECO:0007669"/>
    <property type="project" value="UniProtKB-UniRule"/>
</dbReference>
<evidence type="ECO:0000259" key="8">
    <source>
        <dbReference type="PROSITE" id="PS50053"/>
    </source>
</evidence>
<feature type="compositionally biased region" description="Low complexity" evidence="6">
    <location>
        <begin position="221"/>
        <end position="235"/>
    </location>
</feature>
<feature type="domain" description="UBA" evidence="7">
    <location>
        <begin position="167"/>
        <end position="210"/>
    </location>
</feature>
<dbReference type="CDD" id="cd14378">
    <property type="entry name" value="UBA1_Rhp23p_like"/>
    <property type="match status" value="1"/>
</dbReference>
<keyword evidence="5" id="KW-0963">Cytoplasm</keyword>
<evidence type="ECO:0000256" key="1">
    <source>
        <dbReference type="ARBA" id="ARBA00022737"/>
    </source>
</evidence>
<dbReference type="SMART" id="SM00727">
    <property type="entry name" value="STI1"/>
    <property type="match status" value="1"/>
</dbReference>
<dbReference type="PRINTS" id="PR01839">
    <property type="entry name" value="RAD23PROTEIN"/>
</dbReference>
<dbReference type="Gene3D" id="3.10.20.90">
    <property type="entry name" value="Phosphatidylinositol 3-kinase Catalytic Subunit, Chain A, domain 1"/>
    <property type="match status" value="1"/>
</dbReference>
<dbReference type="PANTHER" id="PTHR10621:SF0">
    <property type="entry name" value="UV EXCISION REPAIR PROTEIN RAD23"/>
    <property type="match status" value="1"/>
</dbReference>
<dbReference type="PROSITE" id="PS50030">
    <property type="entry name" value="UBA"/>
    <property type="match status" value="2"/>
</dbReference>
<feature type="compositionally biased region" description="Basic and acidic residues" evidence="6">
    <location>
        <begin position="91"/>
        <end position="104"/>
    </location>
</feature>
<feature type="compositionally biased region" description="Polar residues" evidence="6">
    <location>
        <begin position="119"/>
        <end position="137"/>
    </location>
</feature>
<keyword evidence="10" id="KW-1185">Reference proteome</keyword>
<dbReference type="Gene3D" id="1.10.10.540">
    <property type="entry name" value="XPC-binding domain"/>
    <property type="match status" value="1"/>
</dbReference>
<feature type="domain" description="Ubiquitin-like" evidence="8">
    <location>
        <begin position="1"/>
        <end position="78"/>
    </location>
</feature>
<dbReference type="SMART" id="SM00213">
    <property type="entry name" value="UBQ"/>
    <property type="match status" value="1"/>
</dbReference>
<dbReference type="AlphaFoldDB" id="A0A9N9RRY4"/>
<dbReference type="CDD" id="cd01805">
    <property type="entry name" value="Ubl_Rad23"/>
    <property type="match status" value="1"/>
</dbReference>
<dbReference type="GO" id="GO:0043130">
    <property type="term" value="F:ubiquitin binding"/>
    <property type="evidence" value="ECO:0007669"/>
    <property type="project" value="UniProtKB-UniRule"/>
</dbReference>
<keyword evidence="1" id="KW-0677">Repeat</keyword>
<feature type="domain" description="UBA" evidence="7">
    <location>
        <begin position="343"/>
        <end position="383"/>
    </location>
</feature>
<evidence type="ECO:0000256" key="6">
    <source>
        <dbReference type="SAM" id="MobiDB-lite"/>
    </source>
</evidence>